<dbReference type="GO" id="GO:0005743">
    <property type="term" value="C:mitochondrial inner membrane"/>
    <property type="evidence" value="ECO:0007669"/>
    <property type="project" value="UniProtKB-SubCell"/>
</dbReference>
<evidence type="ECO:0000256" key="3">
    <source>
        <dbReference type="ARBA" id="ARBA00022792"/>
    </source>
</evidence>
<dbReference type="AlphaFoldDB" id="A0A0D7AM46"/>
<dbReference type="Proteomes" id="UP000054144">
    <property type="component" value="Unassembled WGS sequence"/>
</dbReference>
<evidence type="ECO:0000256" key="4">
    <source>
        <dbReference type="ARBA" id="ARBA00022989"/>
    </source>
</evidence>
<dbReference type="EMBL" id="KN881647">
    <property type="protein sequence ID" value="KIY51848.1"/>
    <property type="molecule type" value="Genomic_DNA"/>
</dbReference>
<dbReference type="PANTHER" id="PTHR28264:SF1">
    <property type="entry name" value="CYTOCHROME C OXIDASE SUBUNIT 6C"/>
    <property type="match status" value="1"/>
</dbReference>
<dbReference type="GO" id="GO:0006123">
    <property type="term" value="P:mitochondrial electron transport, cytochrome c to oxygen"/>
    <property type="evidence" value="ECO:0007669"/>
    <property type="project" value="TreeGrafter"/>
</dbReference>
<proteinExistence type="predicted"/>
<sequence>MAIAPITGMLKKRFLFDLGFGISLGISAAYGFWYMHHLKIHDWQAKYYLKLEQEKNAAAQ</sequence>
<gene>
    <name evidence="8" type="ORF">FISHEDRAFT_70347</name>
</gene>
<feature type="transmembrane region" description="Helical" evidence="7">
    <location>
        <begin position="14"/>
        <end position="33"/>
    </location>
</feature>
<evidence type="ECO:0000256" key="1">
    <source>
        <dbReference type="ARBA" id="ARBA00004273"/>
    </source>
</evidence>
<evidence type="ECO:0000313" key="9">
    <source>
        <dbReference type="Proteomes" id="UP000054144"/>
    </source>
</evidence>
<dbReference type="GO" id="GO:0004129">
    <property type="term" value="F:cytochrome-c oxidase activity"/>
    <property type="evidence" value="ECO:0007669"/>
    <property type="project" value="TreeGrafter"/>
</dbReference>
<keyword evidence="9" id="KW-1185">Reference proteome</keyword>
<evidence type="ECO:0000256" key="7">
    <source>
        <dbReference type="SAM" id="Phobius"/>
    </source>
</evidence>
<keyword evidence="4 7" id="KW-1133">Transmembrane helix</keyword>
<dbReference type="PANTHER" id="PTHR28264">
    <property type="entry name" value="CYTOCHROME C OXIDASE SUBUNIT 7A"/>
    <property type="match status" value="1"/>
</dbReference>
<evidence type="ECO:0000256" key="5">
    <source>
        <dbReference type="ARBA" id="ARBA00023128"/>
    </source>
</evidence>
<evidence type="ECO:0000256" key="6">
    <source>
        <dbReference type="ARBA" id="ARBA00023136"/>
    </source>
</evidence>
<reference evidence="8 9" key="1">
    <citation type="journal article" date="2015" name="Fungal Genet. Biol.">
        <title>Evolution of novel wood decay mechanisms in Agaricales revealed by the genome sequences of Fistulina hepatica and Cylindrobasidium torrendii.</title>
        <authorList>
            <person name="Floudas D."/>
            <person name="Held B.W."/>
            <person name="Riley R."/>
            <person name="Nagy L.G."/>
            <person name="Koehler G."/>
            <person name="Ransdell A.S."/>
            <person name="Younus H."/>
            <person name="Chow J."/>
            <person name="Chiniquy J."/>
            <person name="Lipzen A."/>
            <person name="Tritt A."/>
            <person name="Sun H."/>
            <person name="Haridas S."/>
            <person name="LaButti K."/>
            <person name="Ohm R.A."/>
            <person name="Kues U."/>
            <person name="Blanchette R.A."/>
            <person name="Grigoriev I.V."/>
            <person name="Minto R.E."/>
            <person name="Hibbett D.S."/>
        </authorList>
    </citation>
    <scope>NUCLEOTIDE SEQUENCE [LARGE SCALE GENOMIC DNA]</scope>
    <source>
        <strain evidence="8 9">ATCC 64428</strain>
    </source>
</reference>
<keyword evidence="6 7" id="KW-0472">Membrane</keyword>
<keyword evidence="5" id="KW-0496">Mitochondrion</keyword>
<accession>A0A0D7AM46</accession>
<keyword evidence="3" id="KW-0999">Mitochondrion inner membrane</keyword>
<keyword evidence="2 7" id="KW-0812">Transmembrane</keyword>
<dbReference type="OrthoDB" id="2317211at2759"/>
<evidence type="ECO:0000313" key="8">
    <source>
        <dbReference type="EMBL" id="KIY51848.1"/>
    </source>
</evidence>
<name>A0A0D7AM46_9AGAR</name>
<evidence type="ECO:0008006" key="10">
    <source>
        <dbReference type="Google" id="ProtNLM"/>
    </source>
</evidence>
<comment type="subcellular location">
    <subcellularLocation>
        <location evidence="1">Mitochondrion inner membrane</location>
    </subcellularLocation>
</comment>
<organism evidence="8 9">
    <name type="scientific">Fistulina hepatica ATCC 64428</name>
    <dbReference type="NCBI Taxonomy" id="1128425"/>
    <lineage>
        <taxon>Eukaryota</taxon>
        <taxon>Fungi</taxon>
        <taxon>Dikarya</taxon>
        <taxon>Basidiomycota</taxon>
        <taxon>Agaricomycotina</taxon>
        <taxon>Agaricomycetes</taxon>
        <taxon>Agaricomycetidae</taxon>
        <taxon>Agaricales</taxon>
        <taxon>Fistulinaceae</taxon>
        <taxon>Fistulina</taxon>
    </lineage>
</organism>
<evidence type="ECO:0000256" key="2">
    <source>
        <dbReference type="ARBA" id="ARBA00022692"/>
    </source>
</evidence>
<protein>
    <recommendedName>
        <fullName evidence="10">Cytochrome c oxidase polypeptide VIIA</fullName>
    </recommendedName>
</protein>
<dbReference type="CDD" id="cd22888">
    <property type="entry name" value="CcO_VIIa_fungal"/>
    <property type="match status" value="1"/>
</dbReference>